<dbReference type="Proteomes" id="UP000762676">
    <property type="component" value="Unassembled WGS sequence"/>
</dbReference>
<feature type="chain" id="PRO_5043909997" evidence="1">
    <location>
        <begin position="32"/>
        <end position="248"/>
    </location>
</feature>
<evidence type="ECO:0000313" key="3">
    <source>
        <dbReference type="Proteomes" id="UP000762676"/>
    </source>
</evidence>
<name>A0AAV4EWD2_9GAST</name>
<gene>
    <name evidence="2" type="ORF">ElyMa_003654800</name>
</gene>
<keyword evidence="2" id="KW-0808">Transferase</keyword>
<protein>
    <submittedName>
        <fullName evidence="2">Reverse transcriptase-like protein</fullName>
    </submittedName>
</protein>
<keyword evidence="3" id="KW-1185">Reference proteome</keyword>
<keyword evidence="2" id="KW-0548">Nucleotidyltransferase</keyword>
<comment type="caution">
    <text evidence="2">The sequence shown here is derived from an EMBL/GenBank/DDBJ whole genome shotgun (WGS) entry which is preliminary data.</text>
</comment>
<accession>A0AAV4EWD2</accession>
<dbReference type="AlphaFoldDB" id="A0AAV4EWD2"/>
<keyword evidence="1" id="KW-0732">Signal</keyword>
<evidence type="ECO:0000256" key="1">
    <source>
        <dbReference type="SAM" id="SignalP"/>
    </source>
</evidence>
<organism evidence="2 3">
    <name type="scientific">Elysia marginata</name>
    <dbReference type="NCBI Taxonomy" id="1093978"/>
    <lineage>
        <taxon>Eukaryota</taxon>
        <taxon>Metazoa</taxon>
        <taxon>Spiralia</taxon>
        <taxon>Lophotrochozoa</taxon>
        <taxon>Mollusca</taxon>
        <taxon>Gastropoda</taxon>
        <taxon>Heterobranchia</taxon>
        <taxon>Euthyneura</taxon>
        <taxon>Panpulmonata</taxon>
        <taxon>Sacoglossa</taxon>
        <taxon>Placobranchoidea</taxon>
        <taxon>Plakobranchidae</taxon>
        <taxon>Elysia</taxon>
    </lineage>
</organism>
<sequence>MISEVPQSVLQVTVLCPALALVLPSPQRALARPLDPDVIKDHDFLYHLYADDTQLYCPIPTDRFDLMTNELSKCSNDISAWMCTNKLTMNNDKTEILLCGTYTKLKSVETKSIRIGNNEITLADNVKNLGIYLDKNLSMDCAVSHIRRCCYLEIRKSAQLRPFINKDAAKQLVLSFVVSKLDYCNSLFYHMTNENIQKLQSIQNLAARLGGLDSSVGSGFAPWPRGRGFETQPSTVRASTGWVGVSIM</sequence>
<dbReference type="GO" id="GO:0003964">
    <property type="term" value="F:RNA-directed DNA polymerase activity"/>
    <property type="evidence" value="ECO:0007669"/>
    <property type="project" value="UniProtKB-KW"/>
</dbReference>
<feature type="signal peptide" evidence="1">
    <location>
        <begin position="1"/>
        <end position="31"/>
    </location>
</feature>
<proteinExistence type="predicted"/>
<evidence type="ECO:0000313" key="2">
    <source>
        <dbReference type="EMBL" id="GFR65339.1"/>
    </source>
</evidence>
<dbReference type="PANTHER" id="PTHR33332">
    <property type="entry name" value="REVERSE TRANSCRIPTASE DOMAIN-CONTAINING PROTEIN"/>
    <property type="match status" value="1"/>
</dbReference>
<reference evidence="2 3" key="1">
    <citation type="journal article" date="2021" name="Elife">
        <title>Chloroplast acquisition without the gene transfer in kleptoplastic sea slugs, Plakobranchus ocellatus.</title>
        <authorList>
            <person name="Maeda T."/>
            <person name="Takahashi S."/>
            <person name="Yoshida T."/>
            <person name="Shimamura S."/>
            <person name="Takaki Y."/>
            <person name="Nagai Y."/>
            <person name="Toyoda A."/>
            <person name="Suzuki Y."/>
            <person name="Arimoto A."/>
            <person name="Ishii H."/>
            <person name="Satoh N."/>
            <person name="Nishiyama T."/>
            <person name="Hasebe M."/>
            <person name="Maruyama T."/>
            <person name="Minagawa J."/>
            <person name="Obokata J."/>
            <person name="Shigenobu S."/>
        </authorList>
    </citation>
    <scope>NUCLEOTIDE SEQUENCE [LARGE SCALE GENOMIC DNA]</scope>
</reference>
<dbReference type="EMBL" id="BMAT01007489">
    <property type="protein sequence ID" value="GFR65339.1"/>
    <property type="molecule type" value="Genomic_DNA"/>
</dbReference>
<keyword evidence="2" id="KW-0695">RNA-directed DNA polymerase</keyword>